<reference evidence="10" key="1">
    <citation type="submission" date="2018-01" db="EMBL/GenBank/DDBJ databases">
        <authorList>
            <person name="Mao J.F."/>
        </authorList>
    </citation>
    <scope>NUCLEOTIDE SEQUENCE</scope>
    <source>
        <strain evidence="10">Huo1</strain>
        <tissue evidence="10">Leaf</tissue>
    </source>
</reference>
<evidence type="ECO:0008006" key="12">
    <source>
        <dbReference type="Google" id="ProtNLM"/>
    </source>
</evidence>
<evidence type="ECO:0000256" key="2">
    <source>
        <dbReference type="ARBA" id="ARBA00023015"/>
    </source>
</evidence>
<protein>
    <recommendedName>
        <fullName evidence="12">MYB-related transcription factor LHY</fullName>
    </recommendedName>
</protein>
<evidence type="ECO:0000313" key="11">
    <source>
        <dbReference type="Proteomes" id="UP000298416"/>
    </source>
</evidence>
<evidence type="ECO:0000313" key="10">
    <source>
        <dbReference type="EMBL" id="KAG6403350.1"/>
    </source>
</evidence>
<dbReference type="CDD" id="cd00167">
    <property type="entry name" value="SANT"/>
    <property type="match status" value="1"/>
</dbReference>
<keyword evidence="3" id="KW-0238">DNA-binding</keyword>
<evidence type="ECO:0000256" key="4">
    <source>
        <dbReference type="ARBA" id="ARBA00023163"/>
    </source>
</evidence>
<feature type="domain" description="HTH myb-type" evidence="9">
    <location>
        <begin position="81"/>
        <end position="135"/>
    </location>
</feature>
<evidence type="ECO:0000256" key="6">
    <source>
        <dbReference type="SAM" id="MobiDB-lite"/>
    </source>
</evidence>
<feature type="region of interest" description="Disordered" evidence="6">
    <location>
        <begin position="139"/>
        <end position="166"/>
    </location>
</feature>
<feature type="region of interest" description="Disordered" evidence="6">
    <location>
        <begin position="242"/>
        <end position="261"/>
    </location>
</feature>
<feature type="compositionally biased region" description="Basic residues" evidence="6">
    <location>
        <begin position="155"/>
        <end position="165"/>
    </location>
</feature>
<keyword evidence="5" id="KW-0539">Nucleus</keyword>
<reference evidence="10" key="2">
    <citation type="submission" date="2020-08" db="EMBL/GenBank/DDBJ databases">
        <title>Plant Genome Project.</title>
        <authorList>
            <person name="Zhang R.-G."/>
        </authorList>
    </citation>
    <scope>NUCLEOTIDE SEQUENCE</scope>
    <source>
        <strain evidence="10">Huo1</strain>
        <tissue evidence="10">Leaf</tissue>
    </source>
</reference>
<keyword evidence="11" id="KW-1185">Reference proteome</keyword>
<dbReference type="InterPro" id="IPR017884">
    <property type="entry name" value="SANT_dom"/>
</dbReference>
<dbReference type="EMBL" id="PNBA02000013">
    <property type="protein sequence ID" value="KAG6403350.1"/>
    <property type="molecule type" value="Genomic_DNA"/>
</dbReference>
<evidence type="ECO:0000259" key="8">
    <source>
        <dbReference type="PROSITE" id="PS51293"/>
    </source>
</evidence>
<dbReference type="GO" id="GO:0003677">
    <property type="term" value="F:DNA binding"/>
    <property type="evidence" value="ECO:0007669"/>
    <property type="project" value="UniProtKB-KW"/>
</dbReference>
<dbReference type="SUPFAM" id="SSF46689">
    <property type="entry name" value="Homeodomain-like"/>
    <property type="match status" value="1"/>
</dbReference>
<feature type="domain" description="Myb-like" evidence="7">
    <location>
        <begin position="81"/>
        <end position="131"/>
    </location>
</feature>
<dbReference type="FunFam" id="1.10.10.60:FF:000023">
    <property type="entry name" value="protein REVEILLE 6 isoform X1"/>
    <property type="match status" value="1"/>
</dbReference>
<dbReference type="PANTHER" id="PTHR12802">
    <property type="entry name" value="SWI/SNF COMPLEX-RELATED"/>
    <property type="match status" value="1"/>
</dbReference>
<comment type="caution">
    <text evidence="10">The sequence shown here is derived from an EMBL/GenBank/DDBJ whole genome shotgun (WGS) entry which is preliminary data.</text>
</comment>
<organism evidence="10">
    <name type="scientific">Salvia splendens</name>
    <name type="common">Scarlet sage</name>
    <dbReference type="NCBI Taxonomy" id="180675"/>
    <lineage>
        <taxon>Eukaryota</taxon>
        <taxon>Viridiplantae</taxon>
        <taxon>Streptophyta</taxon>
        <taxon>Embryophyta</taxon>
        <taxon>Tracheophyta</taxon>
        <taxon>Spermatophyta</taxon>
        <taxon>Magnoliopsida</taxon>
        <taxon>eudicotyledons</taxon>
        <taxon>Gunneridae</taxon>
        <taxon>Pentapetalae</taxon>
        <taxon>asterids</taxon>
        <taxon>lamiids</taxon>
        <taxon>Lamiales</taxon>
        <taxon>Lamiaceae</taxon>
        <taxon>Nepetoideae</taxon>
        <taxon>Mentheae</taxon>
        <taxon>Salviinae</taxon>
        <taxon>Salvia</taxon>
        <taxon>Salvia subgen. Calosphace</taxon>
        <taxon>core Calosphace</taxon>
    </lineage>
</organism>
<dbReference type="PROSITE" id="PS50090">
    <property type="entry name" value="MYB_LIKE"/>
    <property type="match status" value="1"/>
</dbReference>
<evidence type="ECO:0000256" key="3">
    <source>
        <dbReference type="ARBA" id="ARBA00023125"/>
    </source>
</evidence>
<dbReference type="NCBIfam" id="TIGR01557">
    <property type="entry name" value="myb_SHAQKYF"/>
    <property type="match status" value="1"/>
</dbReference>
<sequence>MERFSQSRVLLFREIYNISEVFVDSLDGQIWLELLRIFFEKAIVAAMDVKECVVSGSDDFSVDSDVQLNEQFAPKVRKPYTITKQRERWTEEEHKKFLEALMLYGRAWRRIEEHVGSKTAVQIRSHAQKFFSKVARESNVGDGGSVKPVEIPPPRPKRKPMHPYPRKLVSPIKAGILIPERSVSPNQSPTSVLSVVGSEQSIGADSCMPGGSLSPVSSSALGRATAHVFGSAAPPKLLLEDGVSSSQSDREDENSSTDAEIPAELDLSPRKAFVNEEATQSLKLFGKTLLVMDSSCLSCKQEPLDDDKRVEPCSYPLRVVPLKAGASNSTCENAWRSLVRVQSSVMKNDPLCIRVRGDTTLPWLSLASQSSGEAHSSNPTTAQSNEGSSSDSNTDLVGAAVGRREQTSSKVISANCRRGFVPYKRCFTEQGSSAETVQEREKQRIRLCS</sequence>
<dbReference type="GO" id="GO:0005634">
    <property type="term" value="C:nucleus"/>
    <property type="evidence" value="ECO:0007669"/>
    <property type="project" value="UniProtKB-SubCell"/>
</dbReference>
<accession>A0A8X8WWR1</accession>
<dbReference type="InterPro" id="IPR006447">
    <property type="entry name" value="Myb_dom_plants"/>
</dbReference>
<feature type="domain" description="SANT" evidence="8">
    <location>
        <begin position="84"/>
        <end position="135"/>
    </location>
</feature>
<dbReference type="InterPro" id="IPR001005">
    <property type="entry name" value="SANT/Myb"/>
</dbReference>
<comment type="subcellular location">
    <subcellularLocation>
        <location evidence="1">Nucleus</location>
    </subcellularLocation>
</comment>
<evidence type="ECO:0000256" key="1">
    <source>
        <dbReference type="ARBA" id="ARBA00004123"/>
    </source>
</evidence>
<feature type="region of interest" description="Disordered" evidence="6">
    <location>
        <begin position="368"/>
        <end position="395"/>
    </location>
</feature>
<evidence type="ECO:0000256" key="5">
    <source>
        <dbReference type="ARBA" id="ARBA00023242"/>
    </source>
</evidence>
<dbReference type="SMART" id="SM00717">
    <property type="entry name" value="SANT"/>
    <property type="match status" value="1"/>
</dbReference>
<keyword evidence="4" id="KW-0804">Transcription</keyword>
<dbReference type="InterPro" id="IPR017930">
    <property type="entry name" value="Myb_dom"/>
</dbReference>
<keyword evidence="2" id="KW-0805">Transcription regulation</keyword>
<dbReference type="PANTHER" id="PTHR12802:SF155">
    <property type="entry name" value="DEUBIQUITINASE MYSM1"/>
    <property type="match status" value="1"/>
</dbReference>
<dbReference type="PROSITE" id="PS51293">
    <property type="entry name" value="SANT"/>
    <property type="match status" value="1"/>
</dbReference>
<evidence type="ECO:0000259" key="9">
    <source>
        <dbReference type="PROSITE" id="PS51294"/>
    </source>
</evidence>
<proteinExistence type="predicted"/>
<evidence type="ECO:0000259" key="7">
    <source>
        <dbReference type="PROSITE" id="PS50090"/>
    </source>
</evidence>
<dbReference type="PROSITE" id="PS51294">
    <property type="entry name" value="HTH_MYB"/>
    <property type="match status" value="1"/>
</dbReference>
<dbReference type="Pfam" id="PF00249">
    <property type="entry name" value="Myb_DNA-binding"/>
    <property type="match status" value="1"/>
</dbReference>
<name>A0A8X8WWR1_SALSN</name>
<dbReference type="GO" id="GO:0010468">
    <property type="term" value="P:regulation of gene expression"/>
    <property type="evidence" value="ECO:0007669"/>
    <property type="project" value="UniProtKB-ARBA"/>
</dbReference>
<dbReference type="AlphaFoldDB" id="A0A8X8WWR1"/>
<dbReference type="Proteomes" id="UP000298416">
    <property type="component" value="Unassembled WGS sequence"/>
</dbReference>
<gene>
    <name evidence="10" type="ORF">SASPL_135567</name>
</gene>
<dbReference type="InterPro" id="IPR009057">
    <property type="entry name" value="Homeodomain-like_sf"/>
</dbReference>
<dbReference type="Gene3D" id="1.10.10.60">
    <property type="entry name" value="Homeodomain-like"/>
    <property type="match status" value="1"/>
</dbReference>